<dbReference type="PANTHER" id="PTHR45820">
    <property type="entry name" value="FI23527P1"/>
    <property type="match status" value="1"/>
</dbReference>
<evidence type="ECO:0000256" key="4">
    <source>
        <dbReference type="SAM" id="Phobius"/>
    </source>
</evidence>
<organism evidence="7 8">
    <name type="scientific">Merluccius polli</name>
    <name type="common">Benguela hake</name>
    <name type="synonym">Merluccius cadenati</name>
    <dbReference type="NCBI Taxonomy" id="89951"/>
    <lineage>
        <taxon>Eukaryota</taxon>
        <taxon>Metazoa</taxon>
        <taxon>Chordata</taxon>
        <taxon>Craniata</taxon>
        <taxon>Vertebrata</taxon>
        <taxon>Euteleostomi</taxon>
        <taxon>Actinopterygii</taxon>
        <taxon>Neopterygii</taxon>
        <taxon>Teleostei</taxon>
        <taxon>Neoteleostei</taxon>
        <taxon>Acanthomorphata</taxon>
        <taxon>Zeiogadaria</taxon>
        <taxon>Gadariae</taxon>
        <taxon>Gadiformes</taxon>
        <taxon>Gadoidei</taxon>
        <taxon>Merlucciidae</taxon>
        <taxon>Merluccius</taxon>
    </lineage>
</organism>
<keyword evidence="5" id="KW-0732">Signal</keyword>
<keyword evidence="4" id="KW-0472">Membrane</keyword>
<evidence type="ECO:0000256" key="2">
    <source>
        <dbReference type="ARBA" id="ARBA00022833"/>
    </source>
</evidence>
<dbReference type="Proteomes" id="UP001174136">
    <property type="component" value="Unassembled WGS sequence"/>
</dbReference>
<dbReference type="EMBL" id="JAOPHQ010002016">
    <property type="protein sequence ID" value="KAK0148498.1"/>
    <property type="molecule type" value="Genomic_DNA"/>
</dbReference>
<evidence type="ECO:0000313" key="7">
    <source>
        <dbReference type="EMBL" id="KAK0148498.1"/>
    </source>
</evidence>
<evidence type="ECO:0000259" key="6">
    <source>
        <dbReference type="Pfam" id="PF16916"/>
    </source>
</evidence>
<feature type="compositionally biased region" description="Pro residues" evidence="3">
    <location>
        <begin position="66"/>
        <end position="81"/>
    </location>
</feature>
<protein>
    <submittedName>
        <fullName evidence="7">Zinc transporter protein</fullName>
    </submittedName>
</protein>
<dbReference type="GO" id="GO:0005794">
    <property type="term" value="C:Golgi apparatus"/>
    <property type="evidence" value="ECO:0007669"/>
    <property type="project" value="TreeGrafter"/>
</dbReference>
<dbReference type="GO" id="GO:0006882">
    <property type="term" value="P:intracellular zinc ion homeostasis"/>
    <property type="evidence" value="ECO:0007669"/>
    <property type="project" value="TreeGrafter"/>
</dbReference>
<feature type="domain" description="Cation efflux protein cytoplasmic" evidence="6">
    <location>
        <begin position="427"/>
        <end position="500"/>
    </location>
</feature>
<dbReference type="SUPFAM" id="SSF160240">
    <property type="entry name" value="Cation efflux protein cytoplasmic domain-like"/>
    <property type="match status" value="1"/>
</dbReference>
<dbReference type="GO" id="GO:0005385">
    <property type="term" value="F:zinc ion transmembrane transporter activity"/>
    <property type="evidence" value="ECO:0007669"/>
    <property type="project" value="TreeGrafter"/>
</dbReference>
<dbReference type="GO" id="GO:0010312">
    <property type="term" value="P:detoxification of zinc ion"/>
    <property type="evidence" value="ECO:0007669"/>
    <property type="project" value="TreeGrafter"/>
</dbReference>
<feature type="region of interest" description="Disordered" evidence="3">
    <location>
        <begin position="195"/>
        <end position="217"/>
    </location>
</feature>
<dbReference type="GO" id="GO:0019855">
    <property type="term" value="F:calcium channel inhibitor activity"/>
    <property type="evidence" value="ECO:0007669"/>
    <property type="project" value="TreeGrafter"/>
</dbReference>
<feature type="compositionally biased region" description="Polar residues" evidence="3">
    <location>
        <begin position="82"/>
        <end position="91"/>
    </location>
</feature>
<dbReference type="InterPro" id="IPR027470">
    <property type="entry name" value="Cation_efflux_CTD"/>
</dbReference>
<accession>A0AA47MXH0</accession>
<evidence type="ECO:0000313" key="8">
    <source>
        <dbReference type="Proteomes" id="UP001174136"/>
    </source>
</evidence>
<gene>
    <name evidence="7" type="ORF">N1851_011178</name>
</gene>
<reference evidence="7" key="1">
    <citation type="journal article" date="2023" name="Front. Mar. Sci.">
        <title>A new Merluccius polli reference genome to investigate the effects of global change in West African waters.</title>
        <authorList>
            <person name="Mateo J.L."/>
            <person name="Blanco-Fernandez C."/>
            <person name="Garcia-Vazquez E."/>
            <person name="Machado-Schiaffino G."/>
        </authorList>
    </citation>
    <scope>NUCLEOTIDE SEQUENCE</scope>
    <source>
        <strain evidence="7">C29</strain>
        <tissue evidence="7">Fin</tissue>
    </source>
</reference>
<proteinExistence type="inferred from homology"/>
<keyword evidence="4" id="KW-1133">Transmembrane helix</keyword>
<dbReference type="GO" id="GO:0016020">
    <property type="term" value="C:membrane"/>
    <property type="evidence" value="ECO:0007669"/>
    <property type="project" value="TreeGrafter"/>
</dbReference>
<comment type="similarity">
    <text evidence="1">Belongs to the cation diffusion facilitator (CDF) transporter (TC 2.A.4) family. SLC30A subfamily.</text>
</comment>
<feature type="transmembrane region" description="Helical" evidence="4">
    <location>
        <begin position="389"/>
        <end position="407"/>
    </location>
</feature>
<evidence type="ECO:0000256" key="3">
    <source>
        <dbReference type="SAM" id="MobiDB-lite"/>
    </source>
</evidence>
<comment type="caution">
    <text evidence="7">The sequence shown here is derived from an EMBL/GenBank/DDBJ whole genome shotgun (WGS) entry which is preliminary data.</text>
</comment>
<feature type="transmembrane region" description="Helical" evidence="4">
    <location>
        <begin position="354"/>
        <end position="377"/>
    </location>
</feature>
<dbReference type="Pfam" id="PF16916">
    <property type="entry name" value="ZT_dimer"/>
    <property type="match status" value="1"/>
</dbReference>
<keyword evidence="4" id="KW-0812">Transmembrane</keyword>
<keyword evidence="8" id="KW-1185">Reference proteome</keyword>
<name>A0AA47MXH0_MERPO</name>
<feature type="region of interest" description="Disordered" evidence="3">
    <location>
        <begin position="52"/>
        <end position="91"/>
    </location>
</feature>
<feature type="chain" id="PRO_5041237278" evidence="5">
    <location>
        <begin position="23"/>
        <end position="638"/>
    </location>
</feature>
<evidence type="ECO:0000256" key="5">
    <source>
        <dbReference type="SAM" id="SignalP"/>
    </source>
</evidence>
<dbReference type="AlphaFoldDB" id="A0AA47MXH0"/>
<evidence type="ECO:0000256" key="1">
    <source>
        <dbReference type="ARBA" id="ARBA00008873"/>
    </source>
</evidence>
<dbReference type="InterPro" id="IPR036837">
    <property type="entry name" value="Cation_efflux_CTD_sf"/>
</dbReference>
<dbReference type="GO" id="GO:0005783">
    <property type="term" value="C:endoplasmic reticulum"/>
    <property type="evidence" value="ECO:0007669"/>
    <property type="project" value="TreeGrafter"/>
</dbReference>
<feature type="region of interest" description="Disordered" evidence="3">
    <location>
        <begin position="238"/>
        <end position="263"/>
    </location>
</feature>
<sequence>MQVLRWYMLQTLVLLLAQLVTSHICKSLISMLDGFHTLYIFLQMAVSLRTQHRTRSSGGGATEAAPTPPPSSAPSIKPPQTPGSAHSSNTGSSAVDSNRCYAAVAVGSCSAPTLTHCGLSYPKMRSKSVEVFCSALCLATLCGTYCLEVLPQVAEPTEKRFPLVSAAVGAFSVLHNALVLGLTWGQLLEGGPRAEATAKTKGNSGDPGEPGRVAAKAGRATAAAAAWSEPLVLSNPGALGALDPESRGPQQGAGGNPSAPVDRAPLGEIVIERPSSTGLNHNHHHPVHPTSVVGIIKVNLENQCLTEVSHDCHVFGDVIFAVYDDHIPSHTSDDHADHVTAKCRWRCCPPLAKAAFQALFSAVLAVVNGLVLLLAVPQDCVPVSSSCTSLVHLDFTFAMLATIVLLIKAVPQVYRYGLLLLQAPPTNVSVSELKVKISSVPGVQSLHDFHIWQLSDTCTVASVHIHCQDGFQKHRCGDLISAVTKVIHSVGISCCTIQPEFPLVPPPAGTSSPGRAAAGGCCGSPNAAPARACGLACGKACEEKMCCSPPTEETPIASPTGAVEKDHQALVIENPANGCPATLHTAILPMLLLASETRSCTREHLALLEPRRMNLRVQPGTVRGTTVRGTTIRHITYK</sequence>
<keyword evidence="2" id="KW-0862">Zinc</keyword>
<dbReference type="PANTHER" id="PTHR45820:SF6">
    <property type="entry name" value="ZINC_CADMIUM RESISTANCE PROTEIN-LIKE"/>
    <property type="match status" value="1"/>
</dbReference>
<feature type="signal peptide" evidence="5">
    <location>
        <begin position="1"/>
        <end position="22"/>
    </location>
</feature>